<name>A0A0H5RB35_9EUKA</name>
<dbReference type="EMBL" id="HACM01010963">
    <property type="protein sequence ID" value="CRZ11405.1"/>
    <property type="molecule type" value="Transcribed_RNA"/>
</dbReference>
<evidence type="ECO:0000313" key="1">
    <source>
        <dbReference type="EMBL" id="CRZ11405.1"/>
    </source>
</evidence>
<accession>A0A0H5RB35</accession>
<protein>
    <submittedName>
        <fullName evidence="1">Uncharacterized protein</fullName>
    </submittedName>
</protein>
<organism evidence="1">
    <name type="scientific">Spongospora subterranea</name>
    <dbReference type="NCBI Taxonomy" id="70186"/>
    <lineage>
        <taxon>Eukaryota</taxon>
        <taxon>Sar</taxon>
        <taxon>Rhizaria</taxon>
        <taxon>Endomyxa</taxon>
        <taxon>Phytomyxea</taxon>
        <taxon>Plasmodiophorida</taxon>
        <taxon>Plasmodiophoridae</taxon>
        <taxon>Spongospora</taxon>
    </lineage>
</organism>
<reference evidence="1" key="1">
    <citation type="submission" date="2015-04" db="EMBL/GenBank/DDBJ databases">
        <title>The genome sequence of the plant pathogenic Rhizarian Plasmodiophora brassicae reveals insights in its biotrophic life cycle and the origin of chitin synthesis.</title>
        <authorList>
            <person name="Schwelm A."/>
            <person name="Fogelqvist J."/>
            <person name="Knaust A."/>
            <person name="Julke S."/>
            <person name="Lilja T."/>
            <person name="Dhandapani V."/>
            <person name="Bonilla-Rosso G."/>
            <person name="Karlsson M."/>
            <person name="Shevchenko A."/>
            <person name="Choi S.R."/>
            <person name="Kim H.G."/>
            <person name="Park J.Y."/>
            <person name="Lim Y.P."/>
            <person name="Ludwig-Muller J."/>
            <person name="Dixelius C."/>
        </authorList>
    </citation>
    <scope>NUCLEOTIDE SEQUENCE</scope>
    <source>
        <tissue evidence="1">Potato root galls</tissue>
    </source>
</reference>
<sequence length="108" mass="11963">MKELDSITLAQSLIKELITAGSNIEGQLKQHPLALTRNIPKDFNVEMTKAILKSLSSEGRENMINMFKGKDMGVMAKDDVLCGNDADGVRMTPKVLHCNRLCCKRTKA</sequence>
<proteinExistence type="predicted"/>
<dbReference type="AlphaFoldDB" id="A0A0H5RB35"/>